<feature type="compositionally biased region" description="Basic and acidic residues" evidence="1">
    <location>
        <begin position="1275"/>
        <end position="1286"/>
    </location>
</feature>
<proteinExistence type="predicted"/>
<evidence type="ECO:0000256" key="1">
    <source>
        <dbReference type="SAM" id="MobiDB-lite"/>
    </source>
</evidence>
<evidence type="ECO:0000313" key="2">
    <source>
        <dbReference type="EMBL" id="KAK1442288.1"/>
    </source>
</evidence>
<keyword evidence="3" id="KW-1185">Reference proteome</keyword>
<dbReference type="EMBL" id="JAVEPI010000004">
    <property type="protein sequence ID" value="KAK1442288.1"/>
    <property type="molecule type" value="Genomic_DNA"/>
</dbReference>
<dbReference type="Proteomes" id="UP001230268">
    <property type="component" value="Unassembled WGS sequence"/>
</dbReference>
<comment type="caution">
    <text evidence="2">The sequence shown here is derived from an EMBL/GenBank/DDBJ whole genome shotgun (WGS) entry which is preliminary data.</text>
</comment>
<reference evidence="2" key="1">
    <citation type="submission" date="2023-08" db="EMBL/GenBank/DDBJ databases">
        <title>Draft sequence of the Babesia gibsoni genome.</title>
        <authorList>
            <person name="Yamagishi J.Y."/>
            <person name="Xuan X.X."/>
        </authorList>
    </citation>
    <scope>NUCLEOTIDE SEQUENCE</scope>
    <source>
        <strain evidence="2">Azabu</strain>
    </source>
</reference>
<gene>
    <name evidence="2" type="ORF">BgAZ_403180</name>
</gene>
<organism evidence="2 3">
    <name type="scientific">Babesia gibsoni</name>
    <dbReference type="NCBI Taxonomy" id="33632"/>
    <lineage>
        <taxon>Eukaryota</taxon>
        <taxon>Sar</taxon>
        <taxon>Alveolata</taxon>
        <taxon>Apicomplexa</taxon>
        <taxon>Aconoidasida</taxon>
        <taxon>Piroplasmida</taxon>
        <taxon>Babesiidae</taxon>
        <taxon>Babesia</taxon>
    </lineage>
</organism>
<evidence type="ECO:0000313" key="3">
    <source>
        <dbReference type="Proteomes" id="UP001230268"/>
    </source>
</evidence>
<protein>
    <submittedName>
        <fullName evidence="2">Uncharacterized protein</fullName>
    </submittedName>
</protein>
<accession>A0AAD8LIY4</accession>
<sequence>MNNGVYGICAADLIAALDVSLLRPDNAMTGVKRFQELTHLLYLQSDIAATWYEKQVKAELIQDEFLNSFNDRCSLVLSRYEETHPFMIKGLCQLCVVGGMLGRMATAIVAEYCAGTKKQDYINIVLEVISPLLDVIANLPPQLQFNVMSSLTLLPCIPEFSGALQPLVHNIIADIIRDPWRTEYMSLLETVCLDEDNGYDVMYYGLADHIMGSLTKYVHERGPLHHEGADLKRLCDLMNIIGITIRGSNVTKMLQFFDEVVIPTLKFLIGEREGTSRLTPQQSRLCSVSMRLCVSSFDTGKQTLDELCFGYHIFDLFLVPVKEPMADPLVLATALHGISAIIANRETGDTFATAFTEEVDIALLLAYLRPERLKRLAEASTGDAKDLVCSIAKFIGYMLSLSASNPRVYEFTEKMFEKGLAIMVLDAIASRAVDREINKALVYALSRFSVDKIDSSAITIMLELMTTSNVLEFQPDIFEYMVSAMEQKLGMYPMEPIIEKVCWLLVVTLKTVNARQYQGVHLSCVSLLLTVSRTNTGKMLLKEKNNSLSIMKALKYEQEFCAYDHADVCVERTWIGKHVSFLNACMFDTFRLRHDHRQIFRVLYALGEALLDDANGKEENRFPTIDVICTNEIKDFADEGLHGHVAFIDEESDKPPETNDTAKDPKEHVLHISLNKAEGEVGETQLQPPSEFSASVHRDQQRQIFISMDMTKKIMSYLSGSFSPGFTEHYQYERKCKAHSEYWAGLLKGRKLDCETAKRVDSFDWAIKCSKVFDEGRMPEDAVVGDVFSHGVCKPASQMITYLIGKKLETSVIYHDRDDPFFRVAPTQLLHKIWLNESNGMINPCFTVSAYMRILYGLMSSSVSCVVSDVIRGHFRQPEFIRNLIKLTGCSTFLDANIAAKFFKLCHRALLIDASVQAESMDMIIVYDIISRFAWGICEPLQNMVSGVSKNWVEHKMRHVHLVLLYLLRLLALFAKQTAWIKFSNILEIQEHFVEECIQRFIPENVLAFTMQVLFHIVSLETSSSLGTYVSHLCHSELLEMIRECCLELAVEASSSARNTYYRYVINMVSEHRNMNSLLLRPSLVSDLLRRVHLTEVRKAFQEYVSKKRLERVLIFDDVWTPKKDGSTKDKLMAVTSRGVHFLNVRDDDTFKVTRSYRSHTLCSIDRGLLYLIYASKVENVKPSNISDIDWVVFAMRHTAPSHFARFVTEDCEDILRQCASNMMDGLPSYMGICQCDDGIHIIAITKAKMFMFSVKPYILVECILKGEVGEEEEKPGNTDEAKSSEAGESSADESQTDDSTEDQPLELYYDCLCDSIKKVIYDKEPAVTLHINNGEDEDAFTVTFVSDSQRESFKRSLALAIGHLSWYRRWE</sequence>
<feature type="compositionally biased region" description="Acidic residues" evidence="1">
    <location>
        <begin position="1291"/>
        <end position="1302"/>
    </location>
</feature>
<feature type="region of interest" description="Disordered" evidence="1">
    <location>
        <begin position="1271"/>
        <end position="1302"/>
    </location>
</feature>
<name>A0AAD8LIY4_BABGI</name>